<keyword evidence="1" id="KW-0677">Repeat</keyword>
<evidence type="ECO:0000256" key="4">
    <source>
        <dbReference type="SAM" id="MobiDB-lite"/>
    </source>
</evidence>
<dbReference type="SMART" id="SM00248">
    <property type="entry name" value="ANK"/>
    <property type="match status" value="1"/>
</dbReference>
<evidence type="ECO:0000256" key="3">
    <source>
        <dbReference type="PROSITE-ProRule" id="PRU00023"/>
    </source>
</evidence>
<name>A0A550BXN2_9AGAR</name>
<dbReference type="InterPro" id="IPR002110">
    <property type="entry name" value="Ankyrin_rpt"/>
</dbReference>
<dbReference type="EMBL" id="VDMD01000049">
    <property type="protein sequence ID" value="TRM57305.1"/>
    <property type="molecule type" value="Genomic_DNA"/>
</dbReference>
<dbReference type="Gene3D" id="1.25.40.20">
    <property type="entry name" value="Ankyrin repeat-containing domain"/>
    <property type="match status" value="1"/>
</dbReference>
<proteinExistence type="predicted"/>
<dbReference type="PROSITE" id="PS50297">
    <property type="entry name" value="ANK_REP_REGION"/>
    <property type="match status" value="1"/>
</dbReference>
<dbReference type="InterPro" id="IPR036770">
    <property type="entry name" value="Ankyrin_rpt-contain_sf"/>
</dbReference>
<evidence type="ECO:0000313" key="5">
    <source>
        <dbReference type="EMBL" id="TRM57305.1"/>
    </source>
</evidence>
<accession>A0A550BXN2</accession>
<dbReference type="Pfam" id="PF12796">
    <property type="entry name" value="Ank_2"/>
    <property type="match status" value="1"/>
</dbReference>
<reference evidence="5 6" key="1">
    <citation type="journal article" date="2019" name="New Phytol.">
        <title>Comparative genomics reveals unique wood-decay strategies and fruiting body development in the Schizophyllaceae.</title>
        <authorList>
            <person name="Almasi E."/>
            <person name="Sahu N."/>
            <person name="Krizsan K."/>
            <person name="Balint B."/>
            <person name="Kovacs G.M."/>
            <person name="Kiss B."/>
            <person name="Cseklye J."/>
            <person name="Drula E."/>
            <person name="Henrissat B."/>
            <person name="Nagy I."/>
            <person name="Chovatia M."/>
            <person name="Adam C."/>
            <person name="LaButti K."/>
            <person name="Lipzen A."/>
            <person name="Riley R."/>
            <person name="Grigoriev I.V."/>
            <person name="Nagy L.G."/>
        </authorList>
    </citation>
    <scope>NUCLEOTIDE SEQUENCE [LARGE SCALE GENOMIC DNA]</scope>
    <source>
        <strain evidence="5 6">NL-1724</strain>
    </source>
</reference>
<evidence type="ECO:0000313" key="6">
    <source>
        <dbReference type="Proteomes" id="UP000320762"/>
    </source>
</evidence>
<dbReference type="PANTHER" id="PTHR24198:SF165">
    <property type="entry name" value="ANKYRIN REPEAT-CONTAINING PROTEIN-RELATED"/>
    <property type="match status" value="1"/>
</dbReference>
<dbReference type="STRING" id="97359.A0A550BXN2"/>
<dbReference type="OrthoDB" id="194358at2759"/>
<organism evidence="5 6">
    <name type="scientific">Schizophyllum amplum</name>
    <dbReference type="NCBI Taxonomy" id="97359"/>
    <lineage>
        <taxon>Eukaryota</taxon>
        <taxon>Fungi</taxon>
        <taxon>Dikarya</taxon>
        <taxon>Basidiomycota</taxon>
        <taxon>Agaricomycotina</taxon>
        <taxon>Agaricomycetes</taxon>
        <taxon>Agaricomycetidae</taxon>
        <taxon>Agaricales</taxon>
        <taxon>Schizophyllaceae</taxon>
        <taxon>Schizophyllum</taxon>
    </lineage>
</organism>
<keyword evidence="6" id="KW-1185">Reference proteome</keyword>
<dbReference type="AlphaFoldDB" id="A0A550BXN2"/>
<dbReference type="Proteomes" id="UP000320762">
    <property type="component" value="Unassembled WGS sequence"/>
</dbReference>
<feature type="repeat" description="ANK" evidence="3">
    <location>
        <begin position="24"/>
        <end position="56"/>
    </location>
</feature>
<feature type="region of interest" description="Disordered" evidence="4">
    <location>
        <begin position="91"/>
        <end position="132"/>
    </location>
</feature>
<dbReference type="SUPFAM" id="SSF48403">
    <property type="entry name" value="Ankyrin repeat"/>
    <property type="match status" value="1"/>
</dbReference>
<protein>
    <submittedName>
        <fullName evidence="5">Ankyrin repeat-containing domain protein</fullName>
    </submittedName>
</protein>
<feature type="compositionally biased region" description="Acidic residues" evidence="4">
    <location>
        <begin position="100"/>
        <end position="112"/>
    </location>
</feature>
<dbReference type="PROSITE" id="PS50088">
    <property type="entry name" value="ANK_REPEAT"/>
    <property type="match status" value="1"/>
</dbReference>
<gene>
    <name evidence="5" type="ORF">BD626DRAFT_515279</name>
</gene>
<sequence length="132" mass="13992">MNGHPEVFRLLIDRRACVDIRGVRGRTPLHMAAYYCMEAVVRLLIDLGCDVNARTNDGETPLDVIGGWSKAPEDLSLRERIEHMLLQAGAAGSSARLAETEIESGTEAEGLEIESGVEGAVGEGGGNGAAET</sequence>
<dbReference type="PANTHER" id="PTHR24198">
    <property type="entry name" value="ANKYRIN REPEAT AND PROTEIN KINASE DOMAIN-CONTAINING PROTEIN"/>
    <property type="match status" value="1"/>
</dbReference>
<evidence type="ECO:0000256" key="2">
    <source>
        <dbReference type="ARBA" id="ARBA00023043"/>
    </source>
</evidence>
<evidence type="ECO:0000256" key="1">
    <source>
        <dbReference type="ARBA" id="ARBA00022737"/>
    </source>
</evidence>
<comment type="caution">
    <text evidence="5">The sequence shown here is derived from an EMBL/GenBank/DDBJ whole genome shotgun (WGS) entry which is preliminary data.</text>
</comment>
<feature type="compositionally biased region" description="Gly residues" evidence="4">
    <location>
        <begin position="119"/>
        <end position="132"/>
    </location>
</feature>
<keyword evidence="2 3" id="KW-0040">ANK repeat</keyword>